<proteinExistence type="predicted"/>
<dbReference type="EMBL" id="JADIMT010000105">
    <property type="protein sequence ID" value="MBO8437174.1"/>
    <property type="molecule type" value="Genomic_DNA"/>
</dbReference>
<feature type="region of interest" description="Disordered" evidence="1">
    <location>
        <begin position="1"/>
        <end position="26"/>
    </location>
</feature>
<reference evidence="2" key="2">
    <citation type="journal article" date="2021" name="PeerJ">
        <title>Extensive microbial diversity within the chicken gut microbiome revealed by metagenomics and culture.</title>
        <authorList>
            <person name="Gilroy R."/>
            <person name="Ravi A."/>
            <person name="Getino M."/>
            <person name="Pursley I."/>
            <person name="Horton D.L."/>
            <person name="Alikhan N.F."/>
            <person name="Baker D."/>
            <person name="Gharbi K."/>
            <person name="Hall N."/>
            <person name="Watson M."/>
            <person name="Adriaenssens E.M."/>
            <person name="Foster-Nyarko E."/>
            <person name="Jarju S."/>
            <person name="Secka A."/>
            <person name="Antonio M."/>
            <person name="Oren A."/>
            <person name="Chaudhuri R.R."/>
            <person name="La Ragione R."/>
            <person name="Hildebrand F."/>
            <person name="Pallen M.J."/>
        </authorList>
    </citation>
    <scope>NUCLEOTIDE SEQUENCE</scope>
    <source>
        <strain evidence="2">7293</strain>
    </source>
</reference>
<gene>
    <name evidence="2" type="ORF">IAA97_09385</name>
</gene>
<name>A0A9D9E4X5_9SPIO</name>
<protein>
    <submittedName>
        <fullName evidence="2">Uncharacterized protein</fullName>
    </submittedName>
</protein>
<accession>A0A9D9E4X5</accession>
<evidence type="ECO:0000313" key="3">
    <source>
        <dbReference type="Proteomes" id="UP000823615"/>
    </source>
</evidence>
<sequence length="110" mass="12844">MNPSIKSKNQVAGINNDKGRKKRTEDCTVSCRNKPYKEEDGETALIEISMLPSSHIKKEFRNRLKLQPMNNHTYNKESIQKELGYLPPLLFREKIAWRYFKSSIEDSPQS</sequence>
<dbReference type="Proteomes" id="UP000823615">
    <property type="component" value="Unassembled WGS sequence"/>
</dbReference>
<organism evidence="2 3">
    <name type="scientific">Candidatus Ornithospirochaeta stercoripullorum</name>
    <dbReference type="NCBI Taxonomy" id="2840899"/>
    <lineage>
        <taxon>Bacteria</taxon>
        <taxon>Pseudomonadati</taxon>
        <taxon>Spirochaetota</taxon>
        <taxon>Spirochaetia</taxon>
        <taxon>Spirochaetales</taxon>
        <taxon>Spirochaetaceae</taxon>
        <taxon>Spirochaetaceae incertae sedis</taxon>
        <taxon>Candidatus Ornithospirochaeta</taxon>
    </lineage>
</organism>
<dbReference type="AlphaFoldDB" id="A0A9D9E4X5"/>
<feature type="compositionally biased region" description="Polar residues" evidence="1">
    <location>
        <begin position="1"/>
        <end position="13"/>
    </location>
</feature>
<evidence type="ECO:0000256" key="1">
    <source>
        <dbReference type="SAM" id="MobiDB-lite"/>
    </source>
</evidence>
<comment type="caution">
    <text evidence="2">The sequence shown here is derived from an EMBL/GenBank/DDBJ whole genome shotgun (WGS) entry which is preliminary data.</text>
</comment>
<reference evidence="2" key="1">
    <citation type="submission" date="2020-10" db="EMBL/GenBank/DDBJ databases">
        <authorList>
            <person name="Gilroy R."/>
        </authorList>
    </citation>
    <scope>NUCLEOTIDE SEQUENCE</scope>
    <source>
        <strain evidence="2">7293</strain>
    </source>
</reference>
<evidence type="ECO:0000313" key="2">
    <source>
        <dbReference type="EMBL" id="MBO8437174.1"/>
    </source>
</evidence>